<accession>A0A5C4WHR8</accession>
<accession>A0A5P9Z3L7</accession>
<organism evidence="1 2">
    <name type="scientific">Nonomuraea phyllanthi</name>
    <dbReference type="NCBI Taxonomy" id="2219224"/>
    <lineage>
        <taxon>Bacteria</taxon>
        <taxon>Bacillati</taxon>
        <taxon>Actinomycetota</taxon>
        <taxon>Actinomycetes</taxon>
        <taxon>Streptosporangiales</taxon>
        <taxon>Streptosporangiaceae</taxon>
        <taxon>Nonomuraea</taxon>
    </lineage>
</organism>
<reference evidence="1 2" key="1">
    <citation type="submission" date="2019-10" db="EMBL/GenBank/DDBJ databases">
        <title>Nonomuraea sp. nov., isolated from Phyllanthus amarus.</title>
        <authorList>
            <person name="Klykleung N."/>
            <person name="Tanasupawat S."/>
        </authorList>
    </citation>
    <scope>NUCLEOTIDE SEQUENCE [LARGE SCALE GENOMIC DNA]</scope>
    <source>
        <strain evidence="1 2">PA1-10</strain>
    </source>
</reference>
<dbReference type="EMBL" id="VDLX02000007">
    <property type="protein sequence ID" value="KAB8193652.1"/>
    <property type="molecule type" value="Genomic_DNA"/>
</dbReference>
<proteinExistence type="predicted"/>
<evidence type="ECO:0000313" key="2">
    <source>
        <dbReference type="Proteomes" id="UP000312512"/>
    </source>
</evidence>
<dbReference type="Proteomes" id="UP000312512">
    <property type="component" value="Unassembled WGS sequence"/>
</dbReference>
<name>A0A5C4WHR8_9ACTN</name>
<dbReference type="RefSeq" id="WP_139632204.1">
    <property type="nucleotide sequence ID" value="NZ_CP045572.1"/>
</dbReference>
<comment type="caution">
    <text evidence="1">The sequence shown here is derived from an EMBL/GenBank/DDBJ whole genome shotgun (WGS) entry which is preliminary data.</text>
</comment>
<keyword evidence="2" id="KW-1185">Reference proteome</keyword>
<gene>
    <name evidence="1" type="ORF">FH608_020775</name>
</gene>
<dbReference type="OrthoDB" id="3534889at2"/>
<sequence length="193" mass="20428">MSRKTSHGNRWGLALVGLVLIVLGGGALSRGAAAAWGSSGTPIVDGDVRGFFTGASPWIWWLVAALSLLVALLGLRWLFVQARRDTTRGSLRLERSPSGATEVSADGMARAVAADVETSPAVLSADADLAGTHNRPEVRLRVVADETAPIGELSRHLSTVALPHMRDALERDRVPAVARVSLEPAPASQRMVR</sequence>
<protein>
    <submittedName>
        <fullName evidence="1">Uncharacterized protein</fullName>
    </submittedName>
</protein>
<evidence type="ECO:0000313" key="1">
    <source>
        <dbReference type="EMBL" id="KAB8193652.1"/>
    </source>
</evidence>
<dbReference type="AlphaFoldDB" id="A0A5C4WHR8"/>